<dbReference type="InterPro" id="IPR002048">
    <property type="entry name" value="EF_hand_dom"/>
</dbReference>
<dbReference type="VEuPathDB" id="VectorBase:BGLAX_039707"/>
<dbReference type="VEuPathDB" id="VectorBase:BGLB039648"/>
<dbReference type="PANTHER" id="PTHR23050">
    <property type="entry name" value="CALCIUM BINDING PROTEIN"/>
    <property type="match status" value="1"/>
</dbReference>
<protein>
    <recommendedName>
        <fullName evidence="3">EF-hand domain-containing protein</fullName>
    </recommendedName>
</protein>
<dbReference type="SMART" id="SM00054">
    <property type="entry name" value="EFh"/>
    <property type="match status" value="2"/>
</dbReference>
<gene>
    <name evidence="4" type="primary">106080245</name>
</gene>
<dbReference type="Proteomes" id="UP000076420">
    <property type="component" value="Unassembled WGS sequence"/>
</dbReference>
<dbReference type="InterPro" id="IPR011992">
    <property type="entry name" value="EF-hand-dom_pair"/>
</dbReference>
<name>A0A2C9M8G4_BIOGL</name>
<dbReference type="SUPFAM" id="SSF47473">
    <property type="entry name" value="EF-hand"/>
    <property type="match status" value="1"/>
</dbReference>
<reference evidence="4" key="1">
    <citation type="submission" date="2020-05" db="UniProtKB">
        <authorList>
            <consortium name="EnsemblMetazoa"/>
        </authorList>
    </citation>
    <scope>IDENTIFICATION</scope>
    <source>
        <strain evidence="4">BB02</strain>
    </source>
</reference>
<evidence type="ECO:0000256" key="1">
    <source>
        <dbReference type="ARBA" id="ARBA00022737"/>
    </source>
</evidence>
<evidence type="ECO:0000313" key="4">
    <source>
        <dbReference type="EnsemblMetazoa" id="BGLB039648-PA"/>
    </source>
</evidence>
<dbReference type="KEGG" id="bgt:106080245"/>
<keyword evidence="2" id="KW-0106">Calcium</keyword>
<proteinExistence type="predicted"/>
<dbReference type="InterPro" id="IPR050145">
    <property type="entry name" value="Centrin_CML-like"/>
</dbReference>
<dbReference type="STRING" id="6526.A0A2C9M8G4"/>
<dbReference type="Pfam" id="PF13499">
    <property type="entry name" value="EF-hand_7"/>
    <property type="match status" value="1"/>
</dbReference>
<feature type="domain" description="EF-hand" evidence="3">
    <location>
        <begin position="104"/>
        <end position="139"/>
    </location>
</feature>
<dbReference type="OrthoDB" id="26525at2759"/>
<dbReference type="PROSITE" id="PS50222">
    <property type="entry name" value="EF_HAND_2"/>
    <property type="match status" value="2"/>
</dbReference>
<dbReference type="AlphaFoldDB" id="A0A2C9M8G4"/>
<dbReference type="PROSITE" id="PS00018">
    <property type="entry name" value="EF_HAND_1"/>
    <property type="match status" value="1"/>
</dbReference>
<evidence type="ECO:0000259" key="3">
    <source>
        <dbReference type="PROSITE" id="PS50222"/>
    </source>
</evidence>
<dbReference type="EnsemblMetazoa" id="BGLB039648-RA">
    <property type="protein sequence ID" value="BGLB039648-PA"/>
    <property type="gene ID" value="BGLB039648"/>
</dbReference>
<dbReference type="RefSeq" id="XP_013097030.2">
    <property type="nucleotide sequence ID" value="XM_013241576.2"/>
</dbReference>
<dbReference type="CDD" id="cd00051">
    <property type="entry name" value="EFh"/>
    <property type="match status" value="1"/>
</dbReference>
<keyword evidence="1" id="KW-0677">Repeat</keyword>
<evidence type="ECO:0000256" key="2">
    <source>
        <dbReference type="ARBA" id="ARBA00022837"/>
    </source>
</evidence>
<feature type="domain" description="EF-hand" evidence="3">
    <location>
        <begin position="140"/>
        <end position="175"/>
    </location>
</feature>
<dbReference type="GO" id="GO:0005509">
    <property type="term" value="F:calcium ion binding"/>
    <property type="evidence" value="ECO:0007669"/>
    <property type="project" value="InterPro"/>
</dbReference>
<dbReference type="Gene3D" id="1.10.238.10">
    <property type="entry name" value="EF-hand"/>
    <property type="match status" value="1"/>
</dbReference>
<accession>A0A2C9M8G4</accession>
<evidence type="ECO:0000313" key="5">
    <source>
        <dbReference type="Proteomes" id="UP000076420"/>
    </source>
</evidence>
<dbReference type="InterPro" id="IPR018247">
    <property type="entry name" value="EF_Hand_1_Ca_BS"/>
</dbReference>
<sequence>MSVMMRMNSFLISKYNNTDTVRKLNTKERNLIKKAFHLADEGGKGYLLPFDIKVVSMFLFGHKLCKDEVNQMLLKHGTLLPLDQKGLTLAQFEEAMIPKFAALEEDDEIRSTFKAFDKNCRGFLKLEDVKSAFQQVCPHFPEHNIELAFKEIDRDGDGRISYKDFDFMMKFNNLM</sequence>
<organism evidence="4 5">
    <name type="scientific">Biomphalaria glabrata</name>
    <name type="common">Bloodfluke planorb</name>
    <name type="synonym">Freshwater snail</name>
    <dbReference type="NCBI Taxonomy" id="6526"/>
    <lineage>
        <taxon>Eukaryota</taxon>
        <taxon>Metazoa</taxon>
        <taxon>Spiralia</taxon>
        <taxon>Lophotrochozoa</taxon>
        <taxon>Mollusca</taxon>
        <taxon>Gastropoda</taxon>
        <taxon>Heterobranchia</taxon>
        <taxon>Euthyneura</taxon>
        <taxon>Panpulmonata</taxon>
        <taxon>Hygrophila</taxon>
        <taxon>Lymnaeoidea</taxon>
        <taxon>Planorbidae</taxon>
        <taxon>Biomphalaria</taxon>
    </lineage>
</organism>